<sequence length="389" mass="43858">MMNRSLTSAVRPLANLRVSLMKSAVPARHFSASPARGLSAVFNQTENTELNEVLATIQDKIILPAYLPKKQRELVFNPKKRTFIQQNPVIIELDGLEHKFTTIDRFKEVPNSKKVFHDVIGLMKTKEDWDNIGTLLAGYKKAGIRLRREHYTKIIRLAGESKQSYSIIECAKQSQVTGFVLDKKEHLLQLLVSINNKIISPSGKENESAQALTWAELVLDLIQRPEHLQEEVQPYNRLHLDPIVRGLYLYTQASAAQAKQATEQPADELVQAVKENAETVSSLWTRHGFEDLNNSGVLVDINPFSPQNKQTRNSSDLSPNYYVLALAQNIKGIEMAQEIVGDAAKDLKPAAEALEQHLRDFVKTVYRDGWAKTYESVTGRMPDWAQSST</sequence>
<gene>
    <name evidence="1" type="ORF">FZEAL_4189</name>
</gene>
<dbReference type="OrthoDB" id="5405126at2759"/>
<keyword evidence="2" id="KW-1185">Reference proteome</keyword>
<reference evidence="1" key="2">
    <citation type="submission" date="2020-05" db="EMBL/GenBank/DDBJ databases">
        <authorList>
            <person name="Kim H.-S."/>
            <person name="Proctor R.H."/>
            <person name="Brown D.W."/>
        </authorList>
    </citation>
    <scope>NUCLEOTIDE SEQUENCE</scope>
    <source>
        <strain evidence="1">NRRL 22465</strain>
    </source>
</reference>
<evidence type="ECO:0000313" key="1">
    <source>
        <dbReference type="EMBL" id="KAF4979632.1"/>
    </source>
</evidence>
<dbReference type="Proteomes" id="UP000635477">
    <property type="component" value="Unassembled WGS sequence"/>
</dbReference>
<reference evidence="1" key="1">
    <citation type="journal article" date="2020" name="BMC Genomics">
        <title>Correction to: Identification and distribution of gene clusters required for synthesis of sphingolipid metabolism inhibitors in diverse species of the filamentous fungus Fusarium.</title>
        <authorList>
            <person name="Kim H.S."/>
            <person name="Lohmar J.M."/>
            <person name="Busman M."/>
            <person name="Brown D.W."/>
            <person name="Naumann T.A."/>
            <person name="Divon H.H."/>
            <person name="Lysoe E."/>
            <person name="Uhlig S."/>
            <person name="Proctor R.H."/>
        </authorList>
    </citation>
    <scope>NUCLEOTIDE SEQUENCE</scope>
    <source>
        <strain evidence="1">NRRL 22465</strain>
    </source>
</reference>
<accession>A0A8H4UM84</accession>
<evidence type="ECO:0000313" key="2">
    <source>
        <dbReference type="Proteomes" id="UP000635477"/>
    </source>
</evidence>
<name>A0A8H4UM84_9HYPO</name>
<organism evidence="1 2">
    <name type="scientific">Fusarium zealandicum</name>
    <dbReference type="NCBI Taxonomy" id="1053134"/>
    <lineage>
        <taxon>Eukaryota</taxon>
        <taxon>Fungi</taxon>
        <taxon>Dikarya</taxon>
        <taxon>Ascomycota</taxon>
        <taxon>Pezizomycotina</taxon>
        <taxon>Sordariomycetes</taxon>
        <taxon>Hypocreomycetidae</taxon>
        <taxon>Hypocreales</taxon>
        <taxon>Nectriaceae</taxon>
        <taxon>Fusarium</taxon>
        <taxon>Fusarium staphyleae species complex</taxon>
    </lineage>
</organism>
<protein>
    <submittedName>
        <fullName evidence="1">Uncharacterized protein</fullName>
    </submittedName>
</protein>
<proteinExistence type="predicted"/>
<comment type="caution">
    <text evidence="1">The sequence shown here is derived from an EMBL/GenBank/DDBJ whole genome shotgun (WGS) entry which is preliminary data.</text>
</comment>
<dbReference type="AlphaFoldDB" id="A0A8H4UM84"/>
<dbReference type="EMBL" id="JABEYC010000285">
    <property type="protein sequence ID" value="KAF4979632.1"/>
    <property type="molecule type" value="Genomic_DNA"/>
</dbReference>